<accession>A0A8J8NNE0</accession>
<keyword evidence="2" id="KW-1185">Reference proteome</keyword>
<sequence length="194" mass="21108">MLSKFVIILTLQMGITLILIISVTLAALLPHSNQQGLPPVANPTIQQKKENMEFLTEEDFQAKIDAITRKAKKLDIEPTLLGNSCPATGKCRCEDGSRAKRVKVPGDKKRSALVCVPDAKSTKCAPNIRCQCCSDFLGALNDERCVVADFCKVGLEIGETCTTDIQCLTLTCDNGTNEPTYKCIESDIKKKGGK</sequence>
<reference evidence="1" key="1">
    <citation type="submission" date="2019-06" db="EMBL/GenBank/DDBJ databases">
        <authorList>
            <person name="Zheng W."/>
        </authorList>
    </citation>
    <scope>NUCLEOTIDE SEQUENCE</scope>
    <source>
        <strain evidence="1">QDHG01</strain>
    </source>
</reference>
<protein>
    <submittedName>
        <fullName evidence="1">Uncharacterized protein</fullName>
    </submittedName>
</protein>
<proteinExistence type="predicted"/>
<dbReference type="EMBL" id="RRYP01012163">
    <property type="protein sequence ID" value="TNV77290.1"/>
    <property type="molecule type" value="Genomic_DNA"/>
</dbReference>
<dbReference type="Proteomes" id="UP000785679">
    <property type="component" value="Unassembled WGS sequence"/>
</dbReference>
<evidence type="ECO:0000313" key="2">
    <source>
        <dbReference type="Proteomes" id="UP000785679"/>
    </source>
</evidence>
<organism evidence="1 2">
    <name type="scientific">Halteria grandinella</name>
    <dbReference type="NCBI Taxonomy" id="5974"/>
    <lineage>
        <taxon>Eukaryota</taxon>
        <taxon>Sar</taxon>
        <taxon>Alveolata</taxon>
        <taxon>Ciliophora</taxon>
        <taxon>Intramacronucleata</taxon>
        <taxon>Spirotrichea</taxon>
        <taxon>Stichotrichia</taxon>
        <taxon>Sporadotrichida</taxon>
        <taxon>Halteriidae</taxon>
        <taxon>Halteria</taxon>
    </lineage>
</organism>
<gene>
    <name evidence="1" type="ORF">FGO68_gene16504</name>
</gene>
<comment type="caution">
    <text evidence="1">The sequence shown here is derived from an EMBL/GenBank/DDBJ whole genome shotgun (WGS) entry which is preliminary data.</text>
</comment>
<name>A0A8J8NNE0_HALGN</name>
<dbReference type="AlphaFoldDB" id="A0A8J8NNE0"/>
<evidence type="ECO:0000313" key="1">
    <source>
        <dbReference type="EMBL" id="TNV77290.1"/>
    </source>
</evidence>